<protein>
    <submittedName>
        <fullName evidence="1">Class I SAM-dependent methyltransferase</fullName>
    </submittedName>
</protein>
<comment type="caution">
    <text evidence="1">The sequence shown here is derived from an EMBL/GenBank/DDBJ whole genome shotgun (WGS) entry which is preliminary data.</text>
</comment>
<dbReference type="Proteomes" id="UP000619079">
    <property type="component" value="Unassembled WGS sequence"/>
</dbReference>
<dbReference type="CDD" id="cd02440">
    <property type="entry name" value="AdoMet_MTases"/>
    <property type="match status" value="1"/>
</dbReference>
<sequence>MGAGSNARAGKPPKRRKWINKPAAERIEVLGHRAFVGGTNAETWYGIGKRQYHWLISRGLRHDHRFLDIACGSLRLGQFLIPYLDTGCYFGLEPEPSLVEKGLQDELLFDLGTTKAPRFGHGYGFDFSFVDGYDFAIAQSLLTHLNVEDITRLMTNLRGVSEPGSRFYFTFFEGDGTRNPKGPSHANKSWHYRFAQLQEIAADTGWSLEYIGDWKHKRGQKMVLATPS</sequence>
<dbReference type="AlphaFoldDB" id="A0A8J7J4R6"/>
<keyword evidence="2" id="KW-1185">Reference proteome</keyword>
<keyword evidence="1" id="KW-0808">Transferase</keyword>
<dbReference type="SUPFAM" id="SSF53335">
    <property type="entry name" value="S-adenosyl-L-methionine-dependent methyltransferases"/>
    <property type="match status" value="1"/>
</dbReference>
<evidence type="ECO:0000313" key="2">
    <source>
        <dbReference type="Proteomes" id="UP000619079"/>
    </source>
</evidence>
<proteinExistence type="predicted"/>
<evidence type="ECO:0000313" key="1">
    <source>
        <dbReference type="EMBL" id="MBJ6371570.1"/>
    </source>
</evidence>
<dbReference type="GO" id="GO:0008168">
    <property type="term" value="F:methyltransferase activity"/>
    <property type="evidence" value="ECO:0007669"/>
    <property type="project" value="UniProtKB-KW"/>
</dbReference>
<dbReference type="InterPro" id="IPR029063">
    <property type="entry name" value="SAM-dependent_MTases_sf"/>
</dbReference>
<name>A0A8J7J4R6_9RHOB</name>
<dbReference type="GO" id="GO:0032259">
    <property type="term" value="P:methylation"/>
    <property type="evidence" value="ECO:0007669"/>
    <property type="project" value="UniProtKB-KW"/>
</dbReference>
<reference evidence="1" key="1">
    <citation type="submission" date="2020-12" db="EMBL/GenBank/DDBJ databases">
        <title>Sedimentitalea sp. nov., isolated from sand in Incheon.</title>
        <authorList>
            <person name="Kim W."/>
        </authorList>
    </citation>
    <scope>NUCLEOTIDE SEQUENCE</scope>
    <source>
        <strain evidence="1">CAU 1593</strain>
    </source>
</reference>
<gene>
    <name evidence="1" type="ORF">JF290_08515</name>
</gene>
<dbReference type="Gene3D" id="3.40.50.150">
    <property type="entry name" value="Vaccinia Virus protein VP39"/>
    <property type="match status" value="1"/>
</dbReference>
<organism evidence="1 2">
    <name type="scientific">Sedimentitalea arenosa</name>
    <dbReference type="NCBI Taxonomy" id="2798803"/>
    <lineage>
        <taxon>Bacteria</taxon>
        <taxon>Pseudomonadati</taxon>
        <taxon>Pseudomonadota</taxon>
        <taxon>Alphaproteobacteria</taxon>
        <taxon>Rhodobacterales</taxon>
        <taxon>Paracoccaceae</taxon>
        <taxon>Sedimentitalea</taxon>
    </lineage>
</organism>
<keyword evidence="1" id="KW-0489">Methyltransferase</keyword>
<accession>A0A8J7J4R6</accession>
<dbReference type="RefSeq" id="WP_199024431.1">
    <property type="nucleotide sequence ID" value="NZ_JAELVR010000005.1"/>
</dbReference>
<dbReference type="EMBL" id="JAELVR010000005">
    <property type="protein sequence ID" value="MBJ6371570.1"/>
    <property type="molecule type" value="Genomic_DNA"/>
</dbReference>